<accession>A0A5B7HIJ7</accession>
<reference evidence="1 2" key="1">
    <citation type="submission" date="2019-05" db="EMBL/GenBank/DDBJ databases">
        <title>Another draft genome of Portunus trituberculatus and its Hox gene families provides insights of decapod evolution.</title>
        <authorList>
            <person name="Jeong J.-H."/>
            <person name="Song I."/>
            <person name="Kim S."/>
            <person name="Choi T."/>
            <person name="Kim D."/>
            <person name="Ryu S."/>
            <person name="Kim W."/>
        </authorList>
    </citation>
    <scope>NUCLEOTIDE SEQUENCE [LARGE SCALE GENOMIC DNA]</scope>
    <source>
        <tissue evidence="1">Muscle</tissue>
    </source>
</reference>
<sequence length="63" mass="6929">MTGGAGVGWVQGRGFLDKNHAESQIHNTDFDRPYRAMQGLHDISGAMHLFMVPAESCCAFMVM</sequence>
<dbReference type="Proteomes" id="UP000324222">
    <property type="component" value="Unassembled WGS sequence"/>
</dbReference>
<proteinExistence type="predicted"/>
<dbReference type="EMBL" id="VSRR010032227">
    <property type="protein sequence ID" value="MPC71062.1"/>
    <property type="molecule type" value="Genomic_DNA"/>
</dbReference>
<evidence type="ECO:0000313" key="1">
    <source>
        <dbReference type="EMBL" id="MPC71062.1"/>
    </source>
</evidence>
<keyword evidence="2" id="KW-1185">Reference proteome</keyword>
<gene>
    <name evidence="1" type="ORF">E2C01_065330</name>
</gene>
<name>A0A5B7HIJ7_PORTR</name>
<comment type="caution">
    <text evidence="1">The sequence shown here is derived from an EMBL/GenBank/DDBJ whole genome shotgun (WGS) entry which is preliminary data.</text>
</comment>
<evidence type="ECO:0000313" key="2">
    <source>
        <dbReference type="Proteomes" id="UP000324222"/>
    </source>
</evidence>
<protein>
    <submittedName>
        <fullName evidence="1">Uncharacterized protein</fullName>
    </submittedName>
</protein>
<dbReference type="AlphaFoldDB" id="A0A5B7HIJ7"/>
<organism evidence="1 2">
    <name type="scientific">Portunus trituberculatus</name>
    <name type="common">Swimming crab</name>
    <name type="synonym">Neptunus trituberculatus</name>
    <dbReference type="NCBI Taxonomy" id="210409"/>
    <lineage>
        <taxon>Eukaryota</taxon>
        <taxon>Metazoa</taxon>
        <taxon>Ecdysozoa</taxon>
        <taxon>Arthropoda</taxon>
        <taxon>Crustacea</taxon>
        <taxon>Multicrustacea</taxon>
        <taxon>Malacostraca</taxon>
        <taxon>Eumalacostraca</taxon>
        <taxon>Eucarida</taxon>
        <taxon>Decapoda</taxon>
        <taxon>Pleocyemata</taxon>
        <taxon>Brachyura</taxon>
        <taxon>Eubrachyura</taxon>
        <taxon>Portunoidea</taxon>
        <taxon>Portunidae</taxon>
        <taxon>Portuninae</taxon>
        <taxon>Portunus</taxon>
    </lineage>
</organism>